<proteinExistence type="predicted"/>
<dbReference type="Pfam" id="PF13459">
    <property type="entry name" value="Fer4_15"/>
    <property type="match status" value="1"/>
</dbReference>
<name>A0A1F4UV18_UNCKA</name>
<dbReference type="SUPFAM" id="SSF54862">
    <property type="entry name" value="4Fe-4S ferredoxins"/>
    <property type="match status" value="1"/>
</dbReference>
<dbReference type="AlphaFoldDB" id="A0A1F4UV18"/>
<reference evidence="1 2" key="1">
    <citation type="journal article" date="2016" name="Nat. Commun.">
        <title>Thousands of microbial genomes shed light on interconnected biogeochemical processes in an aquifer system.</title>
        <authorList>
            <person name="Anantharaman K."/>
            <person name="Brown C.T."/>
            <person name="Hug L.A."/>
            <person name="Sharon I."/>
            <person name="Castelle C.J."/>
            <person name="Probst A.J."/>
            <person name="Thomas B.C."/>
            <person name="Singh A."/>
            <person name="Wilkins M.J."/>
            <person name="Karaoz U."/>
            <person name="Brodie E.L."/>
            <person name="Williams K.H."/>
            <person name="Hubbard S.S."/>
            <person name="Banfield J.F."/>
        </authorList>
    </citation>
    <scope>NUCLEOTIDE SEQUENCE [LARGE SCALE GENOMIC DNA]</scope>
</reference>
<evidence type="ECO:0000313" key="1">
    <source>
        <dbReference type="EMBL" id="OGC48043.1"/>
    </source>
</evidence>
<evidence type="ECO:0000313" key="2">
    <source>
        <dbReference type="Proteomes" id="UP000177371"/>
    </source>
</evidence>
<organism evidence="1 2">
    <name type="scientific">candidate division WWE3 bacterium RBG_16_37_10</name>
    <dbReference type="NCBI Taxonomy" id="1802610"/>
    <lineage>
        <taxon>Bacteria</taxon>
        <taxon>Katanobacteria</taxon>
    </lineage>
</organism>
<gene>
    <name evidence="1" type="ORF">A2W32_01640</name>
</gene>
<sequence length="80" mass="8799">MKKVKIILDRTTCIDCGACIPEADGFFVEDTNKEVHLVKKTTNNGNQEVLELEVDDKTHKALLSAKDICPVAAIEVVEIS</sequence>
<dbReference type="Proteomes" id="UP000177371">
    <property type="component" value="Unassembled WGS sequence"/>
</dbReference>
<comment type="caution">
    <text evidence="1">The sequence shown here is derived from an EMBL/GenBank/DDBJ whole genome shotgun (WGS) entry which is preliminary data.</text>
</comment>
<protein>
    <recommendedName>
        <fullName evidence="3">Ferredoxin</fullName>
    </recommendedName>
</protein>
<dbReference type="Gene3D" id="3.30.70.20">
    <property type="match status" value="1"/>
</dbReference>
<dbReference type="EMBL" id="MEUT01000079">
    <property type="protein sequence ID" value="OGC48043.1"/>
    <property type="molecule type" value="Genomic_DNA"/>
</dbReference>
<accession>A0A1F4UV18</accession>
<evidence type="ECO:0008006" key="3">
    <source>
        <dbReference type="Google" id="ProtNLM"/>
    </source>
</evidence>